<feature type="non-terminal residue" evidence="3">
    <location>
        <position position="67"/>
    </location>
</feature>
<keyword evidence="4" id="KW-1185">Reference proteome</keyword>
<feature type="domain" description="Zn(2)-C6 fungal-type" evidence="2">
    <location>
        <begin position="1"/>
        <end position="29"/>
    </location>
</feature>
<dbReference type="GO" id="GO:0000981">
    <property type="term" value="F:DNA-binding transcription factor activity, RNA polymerase II-specific"/>
    <property type="evidence" value="ECO:0007669"/>
    <property type="project" value="InterPro"/>
</dbReference>
<dbReference type="InterPro" id="IPR001138">
    <property type="entry name" value="Zn2Cys6_DnaBD"/>
</dbReference>
<dbReference type="GO" id="GO:0008270">
    <property type="term" value="F:zinc ion binding"/>
    <property type="evidence" value="ECO:0007669"/>
    <property type="project" value="InterPro"/>
</dbReference>
<dbReference type="EMBL" id="MU001500">
    <property type="protein sequence ID" value="KAF2445262.1"/>
    <property type="molecule type" value="Genomic_DNA"/>
</dbReference>
<evidence type="ECO:0000313" key="3">
    <source>
        <dbReference type="EMBL" id="KAF2445262.1"/>
    </source>
</evidence>
<dbReference type="Pfam" id="PF00172">
    <property type="entry name" value="Zn_clus"/>
    <property type="match status" value="1"/>
</dbReference>
<evidence type="ECO:0000313" key="4">
    <source>
        <dbReference type="Proteomes" id="UP000799764"/>
    </source>
</evidence>
<dbReference type="Proteomes" id="UP000799764">
    <property type="component" value="Unassembled WGS sequence"/>
</dbReference>
<protein>
    <recommendedName>
        <fullName evidence="2">Zn(2)-C6 fungal-type domain-containing protein</fullName>
    </recommendedName>
</protein>
<reference evidence="3" key="1">
    <citation type="journal article" date="2020" name="Stud. Mycol.">
        <title>101 Dothideomycetes genomes: a test case for predicting lifestyles and emergence of pathogens.</title>
        <authorList>
            <person name="Haridas S."/>
            <person name="Albert R."/>
            <person name="Binder M."/>
            <person name="Bloem J."/>
            <person name="Labutti K."/>
            <person name="Salamov A."/>
            <person name="Andreopoulos B."/>
            <person name="Baker S."/>
            <person name="Barry K."/>
            <person name="Bills G."/>
            <person name="Bluhm B."/>
            <person name="Cannon C."/>
            <person name="Castanera R."/>
            <person name="Culley D."/>
            <person name="Daum C."/>
            <person name="Ezra D."/>
            <person name="Gonzalez J."/>
            <person name="Henrissat B."/>
            <person name="Kuo A."/>
            <person name="Liang C."/>
            <person name="Lipzen A."/>
            <person name="Lutzoni F."/>
            <person name="Magnuson J."/>
            <person name="Mondo S."/>
            <person name="Nolan M."/>
            <person name="Ohm R."/>
            <person name="Pangilinan J."/>
            <person name="Park H.-J."/>
            <person name="Ramirez L."/>
            <person name="Alfaro M."/>
            <person name="Sun H."/>
            <person name="Tritt A."/>
            <person name="Yoshinaga Y."/>
            <person name="Zwiers L.-H."/>
            <person name="Turgeon B."/>
            <person name="Goodwin S."/>
            <person name="Spatafora J."/>
            <person name="Crous P."/>
            <person name="Grigoriev I."/>
        </authorList>
    </citation>
    <scope>NUCLEOTIDE SEQUENCE</scope>
    <source>
        <strain evidence="3">CBS 690.94</strain>
    </source>
</reference>
<organism evidence="3 4">
    <name type="scientific">Karstenula rhodostoma CBS 690.94</name>
    <dbReference type="NCBI Taxonomy" id="1392251"/>
    <lineage>
        <taxon>Eukaryota</taxon>
        <taxon>Fungi</taxon>
        <taxon>Dikarya</taxon>
        <taxon>Ascomycota</taxon>
        <taxon>Pezizomycotina</taxon>
        <taxon>Dothideomycetes</taxon>
        <taxon>Pleosporomycetidae</taxon>
        <taxon>Pleosporales</taxon>
        <taxon>Massarineae</taxon>
        <taxon>Didymosphaeriaceae</taxon>
        <taxon>Karstenula</taxon>
    </lineage>
</organism>
<gene>
    <name evidence="3" type="ORF">P171DRAFT_341150</name>
</gene>
<dbReference type="InterPro" id="IPR036864">
    <property type="entry name" value="Zn2-C6_fun-type_DNA-bd_sf"/>
</dbReference>
<evidence type="ECO:0000259" key="2">
    <source>
        <dbReference type="Pfam" id="PF00172"/>
    </source>
</evidence>
<feature type="non-terminal residue" evidence="3">
    <location>
        <position position="1"/>
    </location>
</feature>
<accession>A0A9P4PJQ7</accession>
<comment type="caution">
    <text evidence="3">The sequence shown here is derived from an EMBL/GenBank/DDBJ whole genome shotgun (WGS) entry which is preliminary data.</text>
</comment>
<keyword evidence="1" id="KW-0539">Nucleus</keyword>
<dbReference type="OrthoDB" id="3691672at2759"/>
<proteinExistence type="predicted"/>
<evidence type="ECO:0000256" key="1">
    <source>
        <dbReference type="ARBA" id="ARBA00023242"/>
    </source>
</evidence>
<dbReference type="Gene3D" id="4.10.240.10">
    <property type="entry name" value="Zn(2)-C6 fungal-type DNA-binding domain"/>
    <property type="match status" value="1"/>
</dbReference>
<dbReference type="AlphaFoldDB" id="A0A9P4PJQ7"/>
<name>A0A9P4PJQ7_9PLEO</name>
<sequence length="67" mass="7591">VCIFCYMNHLRCDAGEPCVECAQRGRTCKRAKCVNFEGGTCRNPKCLRAHEEDSDYANLRAAGHVRR</sequence>